<name>Q1IQJ2_KORVE</name>
<reference evidence="2 3" key="1">
    <citation type="journal article" date="2009" name="Appl. Environ. Microbiol.">
        <title>Three genomes from the phylum Acidobacteria provide insight into the lifestyles of these microorganisms in soils.</title>
        <authorList>
            <person name="Ward N.L."/>
            <person name="Challacombe J.F."/>
            <person name="Janssen P.H."/>
            <person name="Henrissat B."/>
            <person name="Coutinho P.M."/>
            <person name="Wu M."/>
            <person name="Xie G."/>
            <person name="Haft D.H."/>
            <person name="Sait M."/>
            <person name="Badger J."/>
            <person name="Barabote R.D."/>
            <person name="Bradley B."/>
            <person name="Brettin T.S."/>
            <person name="Brinkac L.M."/>
            <person name="Bruce D."/>
            <person name="Creasy T."/>
            <person name="Daugherty S.C."/>
            <person name="Davidsen T.M."/>
            <person name="DeBoy R.T."/>
            <person name="Detter J.C."/>
            <person name="Dodson R.J."/>
            <person name="Durkin A.S."/>
            <person name="Ganapathy A."/>
            <person name="Gwinn-Giglio M."/>
            <person name="Han C.S."/>
            <person name="Khouri H."/>
            <person name="Kiss H."/>
            <person name="Kothari S.P."/>
            <person name="Madupu R."/>
            <person name="Nelson K.E."/>
            <person name="Nelson W.C."/>
            <person name="Paulsen I."/>
            <person name="Penn K."/>
            <person name="Ren Q."/>
            <person name="Rosovitz M.J."/>
            <person name="Selengut J.D."/>
            <person name="Shrivastava S."/>
            <person name="Sullivan S.A."/>
            <person name="Tapia R."/>
            <person name="Thompson L.S."/>
            <person name="Watkins K.L."/>
            <person name="Yang Q."/>
            <person name="Yu C."/>
            <person name="Zafar N."/>
            <person name="Zhou L."/>
            <person name="Kuske C.R."/>
        </authorList>
    </citation>
    <scope>NUCLEOTIDE SEQUENCE [LARGE SCALE GENOMIC DNA]</scope>
    <source>
        <strain evidence="2 3">Ellin345</strain>
    </source>
</reference>
<evidence type="ECO:0000313" key="3">
    <source>
        <dbReference type="Proteomes" id="UP000002432"/>
    </source>
</evidence>
<evidence type="ECO:0008006" key="4">
    <source>
        <dbReference type="Google" id="ProtNLM"/>
    </source>
</evidence>
<keyword evidence="1" id="KW-0812">Transmembrane</keyword>
<sequence>MSPDGNAPPTWLKAGTWICILIAVAVVVRRLVALAHPATSGPPELRSLDAYFSNHATLTRAHIIPAFLFVLAAPIVLFQWSGFKVAERALFVLGAIVGATAYAMTSHAVGGWLERSAVLVFNTWFLISLGTAFYCGVQGKDLSKRDWLVRAVVVLLGIATTRPVMGVFFATSRITHLAPSQFFGIAFWVGFSTNSIVVEWWLNSRRRKRLRESEGHTVPA</sequence>
<feature type="transmembrane region" description="Helical" evidence="1">
    <location>
        <begin position="90"/>
        <end position="110"/>
    </location>
</feature>
<dbReference type="KEGG" id="aba:Acid345_1857"/>
<dbReference type="EnsemblBacteria" id="ABF40858">
    <property type="protein sequence ID" value="ABF40858"/>
    <property type="gene ID" value="Acid345_1857"/>
</dbReference>
<feature type="transmembrane region" description="Helical" evidence="1">
    <location>
        <begin position="147"/>
        <end position="170"/>
    </location>
</feature>
<dbReference type="EMBL" id="CP000360">
    <property type="protein sequence ID" value="ABF40858.1"/>
    <property type="molecule type" value="Genomic_DNA"/>
</dbReference>
<accession>Q1IQJ2</accession>
<evidence type="ECO:0000256" key="1">
    <source>
        <dbReference type="SAM" id="Phobius"/>
    </source>
</evidence>
<dbReference type="Proteomes" id="UP000002432">
    <property type="component" value="Chromosome"/>
</dbReference>
<proteinExistence type="predicted"/>
<organism evidence="2 3">
    <name type="scientific">Koribacter versatilis (strain Ellin345)</name>
    <dbReference type="NCBI Taxonomy" id="204669"/>
    <lineage>
        <taxon>Bacteria</taxon>
        <taxon>Pseudomonadati</taxon>
        <taxon>Acidobacteriota</taxon>
        <taxon>Terriglobia</taxon>
        <taxon>Terriglobales</taxon>
        <taxon>Candidatus Korobacteraceae</taxon>
        <taxon>Candidatus Korobacter</taxon>
    </lineage>
</organism>
<dbReference type="AlphaFoldDB" id="Q1IQJ2"/>
<feature type="transmembrane region" description="Helical" evidence="1">
    <location>
        <begin position="182"/>
        <end position="202"/>
    </location>
</feature>
<keyword evidence="1" id="KW-1133">Transmembrane helix</keyword>
<protein>
    <recommendedName>
        <fullName evidence="4">DUF2306 domain-containing protein</fullName>
    </recommendedName>
</protein>
<dbReference type="OrthoDB" id="115967at2"/>
<gene>
    <name evidence="2" type="ordered locus">Acid345_1857</name>
</gene>
<feature type="transmembrane region" description="Helical" evidence="1">
    <location>
        <begin position="116"/>
        <end position="135"/>
    </location>
</feature>
<keyword evidence="3" id="KW-1185">Reference proteome</keyword>
<evidence type="ECO:0000313" key="2">
    <source>
        <dbReference type="EMBL" id="ABF40858.1"/>
    </source>
</evidence>
<dbReference type="RefSeq" id="WP_011522660.1">
    <property type="nucleotide sequence ID" value="NC_008009.1"/>
</dbReference>
<dbReference type="HOGENOM" id="CLU_1254563_0_0_0"/>
<keyword evidence="1" id="KW-0472">Membrane</keyword>
<dbReference type="eggNOG" id="ENOG5033UA3">
    <property type="taxonomic scope" value="Bacteria"/>
</dbReference>
<feature type="transmembrane region" description="Helical" evidence="1">
    <location>
        <begin position="61"/>
        <end position="78"/>
    </location>
</feature>